<feature type="region of interest" description="Disordered" evidence="1">
    <location>
        <begin position="1"/>
        <end position="53"/>
    </location>
</feature>
<comment type="caution">
    <text evidence="2">The sequence shown here is derived from an EMBL/GenBank/DDBJ whole genome shotgun (WGS) entry which is preliminary data.</text>
</comment>
<name>L8WN33_THACA</name>
<accession>L8WN33</accession>
<feature type="region of interest" description="Disordered" evidence="1">
    <location>
        <begin position="92"/>
        <end position="133"/>
    </location>
</feature>
<organism evidence="2 3">
    <name type="scientific">Thanatephorus cucumeris (strain AG1-IA)</name>
    <name type="common">Rice sheath blight fungus</name>
    <name type="synonym">Rhizoctonia solani</name>
    <dbReference type="NCBI Taxonomy" id="983506"/>
    <lineage>
        <taxon>Eukaryota</taxon>
        <taxon>Fungi</taxon>
        <taxon>Dikarya</taxon>
        <taxon>Basidiomycota</taxon>
        <taxon>Agaricomycotina</taxon>
        <taxon>Agaricomycetes</taxon>
        <taxon>Cantharellales</taxon>
        <taxon>Ceratobasidiaceae</taxon>
        <taxon>Rhizoctonia</taxon>
        <taxon>Rhizoctonia solani AG-1</taxon>
    </lineage>
</organism>
<dbReference type="AlphaFoldDB" id="L8WN33"/>
<sequence>MTSDAKIDEEPDCYPGNQVQPSWPSPLHFVHDRSPYSSPMNEQDGPVSKSNISNLEVPPEQLLVPGPSSAPLSPEVQHVPFFGASPGGRVTLTFPSRNSPYPASSPRPARYETTTPVSELPAGDGNQSIPEKTAPLRLITDESLALLLDSNTRDFDHQTSSDPSGNNIEAWIEASKQTIIDVNNKKQPVPEGDGKSCDESGSATG</sequence>
<dbReference type="Proteomes" id="UP000011668">
    <property type="component" value="Unassembled WGS sequence"/>
</dbReference>
<proteinExistence type="predicted"/>
<evidence type="ECO:0000313" key="2">
    <source>
        <dbReference type="EMBL" id="ELU39566.1"/>
    </source>
</evidence>
<feature type="compositionally biased region" description="Low complexity" evidence="1">
    <location>
        <begin position="95"/>
        <end position="108"/>
    </location>
</feature>
<protein>
    <submittedName>
        <fullName evidence="2">Uncharacterized protein</fullName>
    </submittedName>
</protein>
<evidence type="ECO:0000313" key="3">
    <source>
        <dbReference type="Proteomes" id="UP000011668"/>
    </source>
</evidence>
<reference evidence="2 3" key="1">
    <citation type="journal article" date="2013" name="Nat. Commun.">
        <title>The evolution and pathogenic mechanisms of the rice sheath blight pathogen.</title>
        <authorList>
            <person name="Zheng A."/>
            <person name="Lin R."/>
            <person name="Xu L."/>
            <person name="Qin P."/>
            <person name="Tang C."/>
            <person name="Ai P."/>
            <person name="Zhang D."/>
            <person name="Liu Y."/>
            <person name="Sun Z."/>
            <person name="Feng H."/>
            <person name="Wang Y."/>
            <person name="Chen Y."/>
            <person name="Liang X."/>
            <person name="Fu R."/>
            <person name="Li Q."/>
            <person name="Zhang J."/>
            <person name="Yu X."/>
            <person name="Xie Z."/>
            <person name="Ding L."/>
            <person name="Guan P."/>
            <person name="Tang J."/>
            <person name="Liang Y."/>
            <person name="Wang S."/>
            <person name="Deng Q."/>
            <person name="Li S."/>
            <person name="Zhu J."/>
            <person name="Wang L."/>
            <person name="Liu H."/>
            <person name="Li P."/>
        </authorList>
    </citation>
    <scope>NUCLEOTIDE SEQUENCE [LARGE SCALE GENOMIC DNA]</scope>
    <source>
        <strain evidence="3">AG-1 IA</strain>
    </source>
</reference>
<keyword evidence="3" id="KW-1185">Reference proteome</keyword>
<dbReference type="OrthoDB" id="3262515at2759"/>
<evidence type="ECO:0000256" key="1">
    <source>
        <dbReference type="SAM" id="MobiDB-lite"/>
    </source>
</evidence>
<dbReference type="EMBL" id="AFRT01001718">
    <property type="protein sequence ID" value="ELU39566.1"/>
    <property type="molecule type" value="Genomic_DNA"/>
</dbReference>
<dbReference type="HOGENOM" id="CLU_1338329_0_0_1"/>
<feature type="region of interest" description="Disordered" evidence="1">
    <location>
        <begin position="179"/>
        <end position="205"/>
    </location>
</feature>
<gene>
    <name evidence="2" type="ORF">AG1IA_06401</name>
</gene>